<dbReference type="AlphaFoldDB" id="A0A382MJ29"/>
<protein>
    <recommendedName>
        <fullName evidence="2">Dockerin domain-containing protein</fullName>
    </recommendedName>
</protein>
<dbReference type="EMBL" id="UINC01093377">
    <property type="protein sequence ID" value="SVC47757.1"/>
    <property type="molecule type" value="Genomic_DNA"/>
</dbReference>
<feature type="non-terminal residue" evidence="1">
    <location>
        <position position="1"/>
    </location>
</feature>
<evidence type="ECO:0000313" key="1">
    <source>
        <dbReference type="EMBL" id="SVC47757.1"/>
    </source>
</evidence>
<sequence length="350" mass="37212">SEMITASAASIALYGADYSEDADETILKLTLSGDITNFDDANGALYTSVAGAELDLSVDWDQFEAIEYNDDTSEVFEINKDYTGKLFLGTVTNDDGEFSKIVFSSLNTSTKPVLTLVDSVTSSGRGETDRPTEVDLATIYLNPIDTVDDVEITFGGTVSVNQGEDSFTQLSHSLEVVTKTYDAVISTAATDTTITKLTGASVNLWKDGADTGTSVAVDGGEISIDSTVAFDAVKLSVTDAYDFDINITDAIDVLRHIVDLEALTAGSSAFHAADVDNDNDIDISDAIDVLRHIVDLEAIDTFDLIDSEGARVTELDADISGEPTWTLVANGDVDMSGSYADAYITQVDIA</sequence>
<dbReference type="GO" id="GO:0000272">
    <property type="term" value="P:polysaccharide catabolic process"/>
    <property type="evidence" value="ECO:0007669"/>
    <property type="project" value="InterPro"/>
</dbReference>
<dbReference type="InterPro" id="IPR036439">
    <property type="entry name" value="Dockerin_dom_sf"/>
</dbReference>
<name>A0A382MJ29_9ZZZZ</name>
<proteinExistence type="predicted"/>
<evidence type="ECO:0008006" key="2">
    <source>
        <dbReference type="Google" id="ProtNLM"/>
    </source>
</evidence>
<organism evidence="1">
    <name type="scientific">marine metagenome</name>
    <dbReference type="NCBI Taxonomy" id="408172"/>
    <lineage>
        <taxon>unclassified sequences</taxon>
        <taxon>metagenomes</taxon>
        <taxon>ecological metagenomes</taxon>
    </lineage>
</organism>
<accession>A0A382MJ29</accession>
<gene>
    <name evidence="1" type="ORF">METZ01_LOCUS300611</name>
</gene>
<reference evidence="1" key="1">
    <citation type="submission" date="2018-05" db="EMBL/GenBank/DDBJ databases">
        <authorList>
            <person name="Lanie J.A."/>
            <person name="Ng W.-L."/>
            <person name="Kazmierczak K.M."/>
            <person name="Andrzejewski T.M."/>
            <person name="Davidsen T.M."/>
            <person name="Wayne K.J."/>
            <person name="Tettelin H."/>
            <person name="Glass J.I."/>
            <person name="Rusch D."/>
            <person name="Podicherti R."/>
            <person name="Tsui H.-C.T."/>
            <person name="Winkler M.E."/>
        </authorList>
    </citation>
    <scope>NUCLEOTIDE SEQUENCE</scope>
</reference>
<dbReference type="Gene3D" id="1.10.1330.10">
    <property type="entry name" value="Dockerin domain"/>
    <property type="match status" value="1"/>
</dbReference>